<dbReference type="AlphaFoldDB" id="A0A7I7QL56"/>
<proteinExistence type="inferred from homology"/>
<dbReference type="CDD" id="cd00448">
    <property type="entry name" value="YjgF_YER057c_UK114_family"/>
    <property type="match status" value="1"/>
</dbReference>
<dbReference type="EMBL" id="AP022588">
    <property type="protein sequence ID" value="BBY27004.1"/>
    <property type="molecule type" value="Genomic_DNA"/>
</dbReference>
<dbReference type="Proteomes" id="UP000467193">
    <property type="component" value="Chromosome"/>
</dbReference>
<dbReference type="GO" id="GO:0005829">
    <property type="term" value="C:cytosol"/>
    <property type="evidence" value="ECO:0007669"/>
    <property type="project" value="TreeGrafter"/>
</dbReference>
<evidence type="ECO:0000256" key="1">
    <source>
        <dbReference type="ARBA" id="ARBA00010552"/>
    </source>
</evidence>
<dbReference type="PANTHER" id="PTHR11803">
    <property type="entry name" value="2-IMINOBUTANOATE/2-IMINOPROPANOATE DEAMINASE RIDA"/>
    <property type="match status" value="1"/>
</dbReference>
<accession>A0A7I7QL56</accession>
<dbReference type="InterPro" id="IPR035959">
    <property type="entry name" value="RutC-like_sf"/>
</dbReference>
<gene>
    <name evidence="2" type="ORF">MSEDJ_11000</name>
</gene>
<protein>
    <submittedName>
        <fullName evidence="2">Enamine deaminase RidA</fullName>
    </submittedName>
</protein>
<dbReference type="GO" id="GO:0019239">
    <property type="term" value="F:deaminase activity"/>
    <property type="evidence" value="ECO:0007669"/>
    <property type="project" value="TreeGrafter"/>
</dbReference>
<dbReference type="RefSeq" id="WP_163795956.1">
    <property type="nucleotide sequence ID" value="NZ_AP022588.1"/>
</dbReference>
<dbReference type="KEGG" id="msei:MSEDJ_11000"/>
<sequence>MIDATPPQATHRRIRPFNTKDTYPEQSLDNDLCQAVVAGGVVYLRGQIGQDLDTRESVGIGDVEAQAEKAMSNIAMLLDEAGSSLKDIVKVTVYLVDVRYREPVYRVMGRWLKGVYPVSTGLVVDALARPEWLVEIDATAVLSGATL</sequence>
<keyword evidence="3" id="KW-1185">Reference proteome</keyword>
<dbReference type="Gene3D" id="3.30.1330.40">
    <property type="entry name" value="RutC-like"/>
    <property type="match status" value="1"/>
</dbReference>
<organism evidence="2 3">
    <name type="scientific">Mycolicibacterium sediminis</name>
    <dbReference type="NCBI Taxonomy" id="1286180"/>
    <lineage>
        <taxon>Bacteria</taxon>
        <taxon>Bacillati</taxon>
        <taxon>Actinomycetota</taxon>
        <taxon>Actinomycetes</taxon>
        <taxon>Mycobacteriales</taxon>
        <taxon>Mycobacteriaceae</taxon>
        <taxon>Mycolicibacterium</taxon>
    </lineage>
</organism>
<evidence type="ECO:0000313" key="2">
    <source>
        <dbReference type="EMBL" id="BBY27004.1"/>
    </source>
</evidence>
<evidence type="ECO:0000313" key="3">
    <source>
        <dbReference type="Proteomes" id="UP000467193"/>
    </source>
</evidence>
<dbReference type="PANTHER" id="PTHR11803:SF58">
    <property type="entry name" value="PROTEIN HMF1-RELATED"/>
    <property type="match status" value="1"/>
</dbReference>
<comment type="similarity">
    <text evidence="1">Belongs to the RutC family.</text>
</comment>
<reference evidence="2 3" key="1">
    <citation type="journal article" date="2019" name="Emerg. Microbes Infect.">
        <title>Comprehensive subspecies identification of 175 nontuberculous mycobacteria species based on 7547 genomic profiles.</title>
        <authorList>
            <person name="Matsumoto Y."/>
            <person name="Kinjo T."/>
            <person name="Motooka D."/>
            <person name="Nabeya D."/>
            <person name="Jung N."/>
            <person name="Uechi K."/>
            <person name="Horii T."/>
            <person name="Iida T."/>
            <person name="Fujita J."/>
            <person name="Nakamura S."/>
        </authorList>
    </citation>
    <scope>NUCLEOTIDE SEQUENCE [LARGE SCALE GENOMIC DNA]</scope>
    <source>
        <strain evidence="2 3">JCM 17899</strain>
    </source>
</reference>
<dbReference type="SUPFAM" id="SSF55298">
    <property type="entry name" value="YjgF-like"/>
    <property type="match status" value="1"/>
</dbReference>
<dbReference type="InterPro" id="IPR006175">
    <property type="entry name" value="YjgF/YER057c/UK114"/>
</dbReference>
<name>A0A7I7QL56_9MYCO</name>
<dbReference type="Pfam" id="PF01042">
    <property type="entry name" value="Ribonuc_L-PSP"/>
    <property type="match status" value="1"/>
</dbReference>